<protein>
    <submittedName>
        <fullName evidence="2">Uncharacterized protein</fullName>
    </submittedName>
</protein>
<evidence type="ECO:0000313" key="3">
    <source>
        <dbReference type="Proteomes" id="UP000630097"/>
    </source>
</evidence>
<feature type="chain" id="PRO_5035289953" evidence="1">
    <location>
        <begin position="36"/>
        <end position="106"/>
    </location>
</feature>
<comment type="caution">
    <text evidence="2">The sequence shown here is derived from an EMBL/GenBank/DDBJ whole genome shotgun (WGS) entry which is preliminary data.</text>
</comment>
<reference evidence="2 3" key="1">
    <citation type="submission" date="2021-01" db="EMBL/GenBank/DDBJ databases">
        <title>Whole genome shotgun sequence of Planotetraspora kaengkrachanensis NBRC 104272.</title>
        <authorList>
            <person name="Komaki H."/>
            <person name="Tamura T."/>
        </authorList>
    </citation>
    <scope>NUCLEOTIDE SEQUENCE [LARGE SCALE GENOMIC DNA]</scope>
    <source>
        <strain evidence="2 3">NBRC 104272</strain>
    </source>
</reference>
<feature type="signal peptide" evidence="1">
    <location>
        <begin position="1"/>
        <end position="35"/>
    </location>
</feature>
<dbReference type="Proteomes" id="UP000630097">
    <property type="component" value="Unassembled WGS sequence"/>
</dbReference>
<evidence type="ECO:0000313" key="2">
    <source>
        <dbReference type="EMBL" id="GIG80150.1"/>
    </source>
</evidence>
<name>A0A8J3M0J3_9ACTN</name>
<organism evidence="2 3">
    <name type="scientific">Planotetraspora kaengkrachanensis</name>
    <dbReference type="NCBI Taxonomy" id="575193"/>
    <lineage>
        <taxon>Bacteria</taxon>
        <taxon>Bacillati</taxon>
        <taxon>Actinomycetota</taxon>
        <taxon>Actinomycetes</taxon>
        <taxon>Streptosporangiales</taxon>
        <taxon>Streptosporangiaceae</taxon>
        <taxon>Planotetraspora</taxon>
    </lineage>
</organism>
<gene>
    <name evidence="2" type="ORF">Pka01_32770</name>
</gene>
<evidence type="ECO:0000256" key="1">
    <source>
        <dbReference type="SAM" id="SignalP"/>
    </source>
</evidence>
<dbReference type="RefSeq" id="WP_203883569.1">
    <property type="nucleotide sequence ID" value="NZ_BAABHH010000011.1"/>
</dbReference>
<proteinExistence type="predicted"/>
<keyword evidence="1" id="KW-0732">Signal</keyword>
<keyword evidence="3" id="KW-1185">Reference proteome</keyword>
<sequence>MPKYKNVIAGLAISTALTGGAVALGAATTTTTASASTATIASWGGGGGCGGGRGFWRGGNRCGGGGCHRGFWRCGHNRMRIHNSNHRTWNNVRLDRNARGNDVVIG</sequence>
<dbReference type="AlphaFoldDB" id="A0A8J3M0J3"/>
<accession>A0A8J3M0J3</accession>
<dbReference type="EMBL" id="BONV01000013">
    <property type="protein sequence ID" value="GIG80150.1"/>
    <property type="molecule type" value="Genomic_DNA"/>
</dbReference>